<organism evidence="3 4">
    <name type="scientific">Protea cynaroides</name>
    <dbReference type="NCBI Taxonomy" id="273540"/>
    <lineage>
        <taxon>Eukaryota</taxon>
        <taxon>Viridiplantae</taxon>
        <taxon>Streptophyta</taxon>
        <taxon>Embryophyta</taxon>
        <taxon>Tracheophyta</taxon>
        <taxon>Spermatophyta</taxon>
        <taxon>Magnoliopsida</taxon>
        <taxon>Proteales</taxon>
        <taxon>Proteaceae</taxon>
        <taxon>Protea</taxon>
    </lineage>
</organism>
<keyword evidence="4" id="KW-1185">Reference proteome</keyword>
<evidence type="ECO:0000259" key="2">
    <source>
        <dbReference type="Pfam" id="PF25999"/>
    </source>
</evidence>
<dbReference type="PANTHER" id="PTHR35701:SF1">
    <property type="entry name" value="OS11G0148400 PROTEIN"/>
    <property type="match status" value="1"/>
</dbReference>
<feature type="domain" description="Synergin gamma C-terminal" evidence="2">
    <location>
        <begin position="725"/>
        <end position="916"/>
    </location>
</feature>
<feature type="compositionally biased region" description="Acidic residues" evidence="1">
    <location>
        <begin position="1"/>
        <end position="14"/>
    </location>
</feature>
<dbReference type="PANTHER" id="PTHR35701">
    <property type="entry name" value="OS11G0148400 PROTEIN"/>
    <property type="match status" value="1"/>
</dbReference>
<feature type="region of interest" description="Disordered" evidence="1">
    <location>
        <begin position="245"/>
        <end position="269"/>
    </location>
</feature>
<dbReference type="InterPro" id="IPR059024">
    <property type="entry name" value="SYNRG_C"/>
</dbReference>
<sequence length="929" mass="102225">MAEIQADDDDDEGFGDFKFVSASSNGSKSMYHGNGVEDDWGDFMDNFSPKQDFFGNPPVFFTQTLNPTNPPQTLQSLDLFGDFSDHSTKTTDSKLNHLDFSDHSTKATDSKLNHVESVKDSDTPVAKKRWEKLQGALPLSIFGEEEEESDLNNPSFNDTADVFSAKKLSSPVKNDVKFGAGLPLNDLIVNLYTQADPINNQNGSNSNLVDGDEIFDDESWQFKDAFSQDKVAQDKVGDRDSAVEVEVTASPSGIQVETTTGTSTDQKLQVNGKRFEHSEGASNNSGLSSGGPDYGDIFAASDWLPHTSEGFDNGFSFVTNIATQNGSISGPFSHAKQNTTENGSNSKSGDANIDTDDDFWDFKDAFSETEDVNFSSGIKEEQTGTGFSGADVKVLAFDSEVHGNGRGLTDHQEPLSPSFFSDGKLDADDTLFGVDVSSHKPANYVRNSTFGPGLDQNVSLTDLIFTLYSQAEGTPAVNSTKKSTGDEFSSAKVSVTSDLVNGEDDFNGNSWEFKDAFSETKVDEEFSSILVGVGSVNSTGKPTEAQVGLNSDIVNGEDGFDGNSWEFRDAFSEIKPEGQSYVLNLSDTDQRFLSESKVKNVVDFYSRLMEESCIVALHHLDRLKKSQKVAAISGEDVKAMALHEEIQEAYKKLHKEDVISEDVYPEKLSTRNVCVDEFMNDPKFQVLDSEYELSKRISLAENDLTSAIELFEHAILILKILSVGSVEEQSKYITTWFKMISACAQELKHGAFIWKQSLLKTIHKRILSEPQGQKYFLALAEIYRVVEVLRASAILYKPWILSNLVDPSVIFILLEECMAVWSGSGLEEAVQSIPDPVVVGYGGTIKALLESIKFIHDLDAVALQNQVFSLEEPVCQLSRLSHAVVPDMKVVVWDGGHYFLTLANLWANRISCDPPKTSRLRVSDDDRQS</sequence>
<feature type="region of interest" description="Disordered" evidence="1">
    <location>
        <begin position="1"/>
        <end position="31"/>
    </location>
</feature>
<reference evidence="3" key="1">
    <citation type="journal article" date="2023" name="Plant J.">
        <title>The genome of the king protea, Protea cynaroides.</title>
        <authorList>
            <person name="Chang J."/>
            <person name="Duong T.A."/>
            <person name="Schoeman C."/>
            <person name="Ma X."/>
            <person name="Roodt D."/>
            <person name="Barker N."/>
            <person name="Li Z."/>
            <person name="Van de Peer Y."/>
            <person name="Mizrachi E."/>
        </authorList>
    </citation>
    <scope>NUCLEOTIDE SEQUENCE</scope>
    <source>
        <tissue evidence="3">Young leaves</tissue>
    </source>
</reference>
<feature type="compositionally biased region" description="Polar residues" evidence="1">
    <location>
        <begin position="249"/>
        <end position="269"/>
    </location>
</feature>
<dbReference type="EMBL" id="JAMYWD010000006">
    <property type="protein sequence ID" value="KAJ4968469.1"/>
    <property type="molecule type" value="Genomic_DNA"/>
</dbReference>
<dbReference type="Proteomes" id="UP001141806">
    <property type="component" value="Unassembled WGS sequence"/>
</dbReference>
<dbReference type="Pfam" id="PF25999">
    <property type="entry name" value="SYNRG_C"/>
    <property type="match status" value="1"/>
</dbReference>
<feature type="compositionally biased region" description="Polar residues" evidence="1">
    <location>
        <begin position="328"/>
        <end position="349"/>
    </location>
</feature>
<gene>
    <name evidence="3" type="ORF">NE237_015170</name>
</gene>
<protein>
    <recommendedName>
        <fullName evidence="2">Synergin gamma C-terminal domain-containing protein</fullName>
    </recommendedName>
</protein>
<evidence type="ECO:0000256" key="1">
    <source>
        <dbReference type="SAM" id="MobiDB-lite"/>
    </source>
</evidence>
<proteinExistence type="predicted"/>
<feature type="region of interest" description="Disordered" evidence="1">
    <location>
        <begin position="328"/>
        <end position="353"/>
    </location>
</feature>
<dbReference type="AlphaFoldDB" id="A0A9Q0KDN9"/>
<evidence type="ECO:0000313" key="4">
    <source>
        <dbReference type="Proteomes" id="UP001141806"/>
    </source>
</evidence>
<dbReference type="OrthoDB" id="765227at2759"/>
<accession>A0A9Q0KDN9</accession>
<evidence type="ECO:0000313" key="3">
    <source>
        <dbReference type="EMBL" id="KAJ4968469.1"/>
    </source>
</evidence>
<comment type="caution">
    <text evidence="3">The sequence shown here is derived from an EMBL/GenBank/DDBJ whole genome shotgun (WGS) entry which is preliminary data.</text>
</comment>
<name>A0A9Q0KDN9_9MAGN</name>